<feature type="domain" description="Major facilitator superfamily (MFS) profile" evidence="7">
    <location>
        <begin position="44"/>
        <end position="484"/>
    </location>
</feature>
<feature type="transmembrane region" description="Helical" evidence="6">
    <location>
        <begin position="177"/>
        <end position="199"/>
    </location>
</feature>
<dbReference type="PANTHER" id="PTHR48022">
    <property type="entry name" value="PLASTIDIC GLUCOSE TRANSPORTER 4"/>
    <property type="match status" value="1"/>
</dbReference>
<feature type="transmembrane region" description="Helical" evidence="6">
    <location>
        <begin position="430"/>
        <end position="450"/>
    </location>
</feature>
<feature type="transmembrane region" description="Helical" evidence="6">
    <location>
        <begin position="362"/>
        <end position="387"/>
    </location>
</feature>
<feature type="transmembrane region" description="Helical" evidence="6">
    <location>
        <begin position="91"/>
        <end position="112"/>
    </location>
</feature>
<dbReference type="InterPro" id="IPR036259">
    <property type="entry name" value="MFS_trans_sf"/>
</dbReference>
<evidence type="ECO:0000256" key="2">
    <source>
        <dbReference type="ARBA" id="ARBA00010992"/>
    </source>
</evidence>
<dbReference type="VEuPathDB" id="FungiDB:ASPSYDRAFT_138519"/>
<feature type="transmembrane region" description="Helical" evidence="6">
    <location>
        <begin position="211"/>
        <end position="230"/>
    </location>
</feature>
<reference evidence="9" key="1">
    <citation type="journal article" date="2017" name="Genome Biol.">
        <title>Comparative genomics reveals high biological diversity and specific adaptations in the industrially and medically important fungal genus Aspergillus.</title>
        <authorList>
            <person name="de Vries R.P."/>
            <person name="Riley R."/>
            <person name="Wiebenga A."/>
            <person name="Aguilar-Osorio G."/>
            <person name="Amillis S."/>
            <person name="Uchima C.A."/>
            <person name="Anderluh G."/>
            <person name="Asadollahi M."/>
            <person name="Askin M."/>
            <person name="Barry K."/>
            <person name="Battaglia E."/>
            <person name="Bayram O."/>
            <person name="Benocci T."/>
            <person name="Braus-Stromeyer S.A."/>
            <person name="Caldana C."/>
            <person name="Canovas D."/>
            <person name="Cerqueira G.C."/>
            <person name="Chen F."/>
            <person name="Chen W."/>
            <person name="Choi C."/>
            <person name="Clum A."/>
            <person name="Dos Santos R.A."/>
            <person name="Damasio A.R."/>
            <person name="Diallinas G."/>
            <person name="Emri T."/>
            <person name="Fekete E."/>
            <person name="Flipphi M."/>
            <person name="Freyberg S."/>
            <person name="Gallo A."/>
            <person name="Gournas C."/>
            <person name="Habgood R."/>
            <person name="Hainaut M."/>
            <person name="Harispe M.L."/>
            <person name="Henrissat B."/>
            <person name="Hilden K.S."/>
            <person name="Hope R."/>
            <person name="Hossain A."/>
            <person name="Karabika E."/>
            <person name="Karaffa L."/>
            <person name="Karanyi Z."/>
            <person name="Krasevec N."/>
            <person name="Kuo A."/>
            <person name="Kusch H."/>
            <person name="LaButti K."/>
            <person name="Lagendijk E.L."/>
            <person name="Lapidus A."/>
            <person name="Levasseur A."/>
            <person name="Lindquist E."/>
            <person name="Lipzen A."/>
            <person name="Logrieco A.F."/>
            <person name="MacCabe A."/>
            <person name="Maekelae M.R."/>
            <person name="Malavazi I."/>
            <person name="Melin P."/>
            <person name="Meyer V."/>
            <person name="Mielnichuk N."/>
            <person name="Miskei M."/>
            <person name="Molnar A.P."/>
            <person name="Mule G."/>
            <person name="Ngan C.Y."/>
            <person name="Orejas M."/>
            <person name="Orosz E."/>
            <person name="Ouedraogo J.P."/>
            <person name="Overkamp K.M."/>
            <person name="Park H.-S."/>
            <person name="Perrone G."/>
            <person name="Piumi F."/>
            <person name="Punt P.J."/>
            <person name="Ram A.F."/>
            <person name="Ramon A."/>
            <person name="Rauscher S."/>
            <person name="Record E."/>
            <person name="Riano-Pachon D.M."/>
            <person name="Robert V."/>
            <person name="Roehrig J."/>
            <person name="Ruller R."/>
            <person name="Salamov A."/>
            <person name="Salih N.S."/>
            <person name="Samson R.A."/>
            <person name="Sandor E."/>
            <person name="Sanguinetti M."/>
            <person name="Schuetze T."/>
            <person name="Sepcic K."/>
            <person name="Shelest E."/>
            <person name="Sherlock G."/>
            <person name="Sophianopoulou V."/>
            <person name="Squina F.M."/>
            <person name="Sun H."/>
            <person name="Susca A."/>
            <person name="Todd R.B."/>
            <person name="Tsang A."/>
            <person name="Unkles S.E."/>
            <person name="van de Wiele N."/>
            <person name="van Rossen-Uffink D."/>
            <person name="Oliveira J.V."/>
            <person name="Vesth T.C."/>
            <person name="Visser J."/>
            <person name="Yu J.-H."/>
            <person name="Zhou M."/>
            <person name="Andersen M.R."/>
            <person name="Archer D.B."/>
            <person name="Baker S.E."/>
            <person name="Benoit I."/>
            <person name="Brakhage A.A."/>
            <person name="Braus G.H."/>
            <person name="Fischer R."/>
            <person name="Frisvad J.C."/>
            <person name="Goldman G.H."/>
            <person name="Houbraken J."/>
            <person name="Oakley B."/>
            <person name="Pocsi I."/>
            <person name="Scazzocchio C."/>
            <person name="Seiboth B."/>
            <person name="vanKuyk P.A."/>
            <person name="Wortman J."/>
            <person name="Dyer P.S."/>
            <person name="Grigoriev I.V."/>
        </authorList>
    </citation>
    <scope>NUCLEOTIDE SEQUENCE [LARGE SCALE GENOMIC DNA]</scope>
    <source>
        <strain evidence="9">CBS 593.65</strain>
    </source>
</reference>
<dbReference type="GO" id="GO:0005351">
    <property type="term" value="F:carbohydrate:proton symporter activity"/>
    <property type="evidence" value="ECO:0007669"/>
    <property type="project" value="TreeGrafter"/>
</dbReference>
<feature type="transmembrane region" description="Helical" evidence="6">
    <location>
        <begin position="335"/>
        <end position="355"/>
    </location>
</feature>
<dbReference type="PROSITE" id="PS50850">
    <property type="entry name" value="MFS"/>
    <property type="match status" value="1"/>
</dbReference>
<accession>A0A1L9TW67</accession>
<keyword evidence="3 6" id="KW-0812">Transmembrane</keyword>
<name>A0A1L9TW67_9EURO</name>
<feature type="transmembrane region" description="Helical" evidence="6">
    <location>
        <begin position="399"/>
        <end position="418"/>
    </location>
</feature>
<dbReference type="Proteomes" id="UP000184356">
    <property type="component" value="Unassembled WGS sequence"/>
</dbReference>
<keyword evidence="5 6" id="KW-0472">Membrane</keyword>
<dbReference type="GeneID" id="63756923"/>
<dbReference type="InterPro" id="IPR005829">
    <property type="entry name" value="Sugar_transporter_CS"/>
</dbReference>
<dbReference type="Pfam" id="PF00083">
    <property type="entry name" value="Sugar_tr"/>
    <property type="match status" value="1"/>
</dbReference>
<gene>
    <name evidence="8" type="ORF">ASPSYDRAFT_138519</name>
</gene>
<evidence type="ECO:0000313" key="8">
    <source>
        <dbReference type="EMBL" id="OJJ63642.1"/>
    </source>
</evidence>
<evidence type="ECO:0000256" key="6">
    <source>
        <dbReference type="SAM" id="Phobius"/>
    </source>
</evidence>
<evidence type="ECO:0000256" key="5">
    <source>
        <dbReference type="ARBA" id="ARBA00023136"/>
    </source>
</evidence>
<dbReference type="InterPro" id="IPR050360">
    <property type="entry name" value="MFS_Sugar_Transporters"/>
</dbReference>
<evidence type="ECO:0000256" key="4">
    <source>
        <dbReference type="ARBA" id="ARBA00022989"/>
    </source>
</evidence>
<proteinExistence type="inferred from homology"/>
<evidence type="ECO:0000256" key="1">
    <source>
        <dbReference type="ARBA" id="ARBA00004141"/>
    </source>
</evidence>
<dbReference type="RefSeq" id="XP_040707448.1">
    <property type="nucleotide sequence ID" value="XM_040840850.1"/>
</dbReference>
<feature type="transmembrane region" description="Helical" evidence="6">
    <location>
        <begin position="41"/>
        <end position="71"/>
    </location>
</feature>
<evidence type="ECO:0000259" key="7">
    <source>
        <dbReference type="PROSITE" id="PS50850"/>
    </source>
</evidence>
<feature type="transmembrane region" description="Helical" evidence="6">
    <location>
        <begin position="300"/>
        <end position="323"/>
    </location>
</feature>
<feature type="transmembrane region" description="Helical" evidence="6">
    <location>
        <begin position="119"/>
        <end position="137"/>
    </location>
</feature>
<dbReference type="AlphaFoldDB" id="A0A1L9TW67"/>
<comment type="subcellular location">
    <subcellularLocation>
        <location evidence="1">Membrane</location>
        <topology evidence="1">Multi-pass membrane protein</topology>
    </subcellularLocation>
</comment>
<dbReference type="PROSITE" id="PS00216">
    <property type="entry name" value="SUGAR_TRANSPORT_1"/>
    <property type="match status" value="1"/>
</dbReference>
<dbReference type="PANTHER" id="PTHR48022:SF41">
    <property type="entry name" value="MAJOR FACILITATOR SUPERFAMILY (MFS) PROFILE DOMAIN-CONTAINING PROTEIN"/>
    <property type="match status" value="1"/>
</dbReference>
<keyword evidence="9" id="KW-1185">Reference proteome</keyword>
<evidence type="ECO:0000313" key="9">
    <source>
        <dbReference type="Proteomes" id="UP000184356"/>
    </source>
</evidence>
<dbReference type="InterPro" id="IPR005828">
    <property type="entry name" value="MFS_sugar_transport-like"/>
</dbReference>
<sequence>MSPRKDHEKATVEHLDDAVRTYGSDEESKSAWQTLKSNPKIIALCFFANVGPLMYGFDNLATSLCLSMPAFELQFGEMVNGSPVIAAWWQSVWNAMGQIGTMLGAVAIGFIADRFGRRVCFAVSAIFSAAGIAILYICSTPGIFLAGKTVNALSLGMAISVGQTYVAEITPVAMRGIALSGFTFSMNLGYMIAASVAFGRLTIMDASAYRVLFAAGWVWPGLMLLLFSLIPESPFHLVRQGSPEKARKALIRLSPKGTDVTTQLTAIEWLVEDERALANEAQSASFVELFNKDNIRRTRIIIYCNALNQMIGATFIGNGPYFLISAGLPSSSTGMLVEIGIAFAICSSIITWFLIPRTGNRTLMLWGTAGSALFFIIIGVSGCFYTKAAKWTTGIGLQLIWWSIGPCIGPAMSVAGQVSQARLRAKSQSLGFGFNYFFSAIWNVCVPYMFNTDEGNLGGKMGFIYLATAVIAWVAIFFDVPETKGRSFAELDEMFQEGLPAREFKTWRREVDAE</sequence>
<comment type="similarity">
    <text evidence="2">Belongs to the major facilitator superfamily. Sugar transporter (TC 2.A.1.1) family.</text>
</comment>
<evidence type="ECO:0000256" key="3">
    <source>
        <dbReference type="ARBA" id="ARBA00022692"/>
    </source>
</evidence>
<dbReference type="GO" id="GO:0016020">
    <property type="term" value="C:membrane"/>
    <property type="evidence" value="ECO:0007669"/>
    <property type="project" value="UniProtKB-SubCell"/>
</dbReference>
<dbReference type="OrthoDB" id="6612291at2759"/>
<protein>
    <recommendedName>
        <fullName evidence="7">Major facilitator superfamily (MFS) profile domain-containing protein</fullName>
    </recommendedName>
</protein>
<dbReference type="InterPro" id="IPR020846">
    <property type="entry name" value="MFS_dom"/>
</dbReference>
<dbReference type="SUPFAM" id="SSF103473">
    <property type="entry name" value="MFS general substrate transporter"/>
    <property type="match status" value="1"/>
</dbReference>
<organism evidence="8 9">
    <name type="scientific">Aspergillus sydowii CBS 593.65</name>
    <dbReference type="NCBI Taxonomy" id="1036612"/>
    <lineage>
        <taxon>Eukaryota</taxon>
        <taxon>Fungi</taxon>
        <taxon>Dikarya</taxon>
        <taxon>Ascomycota</taxon>
        <taxon>Pezizomycotina</taxon>
        <taxon>Eurotiomycetes</taxon>
        <taxon>Eurotiomycetidae</taxon>
        <taxon>Eurotiales</taxon>
        <taxon>Aspergillaceae</taxon>
        <taxon>Aspergillus</taxon>
        <taxon>Aspergillus subgen. Nidulantes</taxon>
    </lineage>
</organism>
<feature type="transmembrane region" description="Helical" evidence="6">
    <location>
        <begin position="462"/>
        <end position="480"/>
    </location>
</feature>
<keyword evidence="4 6" id="KW-1133">Transmembrane helix</keyword>
<dbReference type="EMBL" id="KV878582">
    <property type="protein sequence ID" value="OJJ63642.1"/>
    <property type="molecule type" value="Genomic_DNA"/>
</dbReference>
<dbReference type="FunFam" id="1.20.1250.20:FF:000078">
    <property type="entry name" value="MFS maltose transporter, putative"/>
    <property type="match status" value="1"/>
</dbReference>
<feature type="transmembrane region" description="Helical" evidence="6">
    <location>
        <begin position="143"/>
        <end position="165"/>
    </location>
</feature>
<dbReference type="Gene3D" id="1.20.1250.20">
    <property type="entry name" value="MFS general substrate transporter like domains"/>
    <property type="match status" value="1"/>
</dbReference>